<dbReference type="GO" id="GO:0007165">
    <property type="term" value="P:signal transduction"/>
    <property type="evidence" value="ECO:0007669"/>
    <property type="project" value="UniProtKB-KW"/>
</dbReference>
<evidence type="ECO:0000256" key="6">
    <source>
        <dbReference type="ARBA" id="ARBA00023136"/>
    </source>
</evidence>
<proteinExistence type="inferred from homology"/>
<comment type="caution">
    <text evidence="12">The sequence shown here is derived from an EMBL/GenBank/DDBJ whole genome shotgun (WGS) entry which is preliminary data.</text>
</comment>
<reference evidence="12 13" key="1">
    <citation type="submission" date="2019-02" db="EMBL/GenBank/DDBJ databases">
        <title>Deep-cultivation of Planctomycetes and their phenomic and genomic characterization uncovers novel biology.</title>
        <authorList>
            <person name="Wiegand S."/>
            <person name="Jogler M."/>
            <person name="Boedeker C."/>
            <person name="Pinto D."/>
            <person name="Vollmers J."/>
            <person name="Rivas-Marin E."/>
            <person name="Kohn T."/>
            <person name="Peeters S.H."/>
            <person name="Heuer A."/>
            <person name="Rast P."/>
            <person name="Oberbeckmann S."/>
            <person name="Bunk B."/>
            <person name="Jeske O."/>
            <person name="Meyerdierks A."/>
            <person name="Storesund J.E."/>
            <person name="Kallscheuer N."/>
            <person name="Luecker S."/>
            <person name="Lage O.M."/>
            <person name="Pohl T."/>
            <person name="Merkel B.J."/>
            <person name="Hornburger P."/>
            <person name="Mueller R.-W."/>
            <person name="Bruemmer F."/>
            <person name="Labrenz M."/>
            <person name="Spormann A.M."/>
            <person name="Op Den Camp H."/>
            <person name="Overmann J."/>
            <person name="Amann R."/>
            <person name="Jetten M.S.M."/>
            <person name="Mascher T."/>
            <person name="Medema M.H."/>
            <person name="Devos D.P."/>
            <person name="Kaster A.-K."/>
            <person name="Ovreas L."/>
            <person name="Rohde M."/>
            <person name="Galperin M.Y."/>
            <person name="Jogler C."/>
        </authorList>
    </citation>
    <scope>NUCLEOTIDE SEQUENCE [LARGE SCALE GENOMIC DNA]</scope>
    <source>
        <strain evidence="12 13">Pla100</strain>
    </source>
</reference>
<keyword evidence="7 9" id="KW-0924">Ammonia transport</keyword>
<keyword evidence="5 9" id="KW-1133">Transmembrane helix</keyword>
<feature type="transmembrane region" description="Helical" evidence="9">
    <location>
        <begin position="370"/>
        <end position="389"/>
    </location>
</feature>
<evidence type="ECO:0000313" key="13">
    <source>
        <dbReference type="Proteomes" id="UP000316213"/>
    </source>
</evidence>
<dbReference type="NCBIfam" id="TIGR00836">
    <property type="entry name" value="amt"/>
    <property type="match status" value="1"/>
</dbReference>
<dbReference type="SUPFAM" id="SSF58104">
    <property type="entry name" value="Methyl-accepting chemotaxis protein (MCP) signaling domain"/>
    <property type="match status" value="1"/>
</dbReference>
<dbReference type="PROSITE" id="PS01219">
    <property type="entry name" value="AMMONIUM_TRANSP"/>
    <property type="match status" value="1"/>
</dbReference>
<keyword evidence="8" id="KW-0807">Transducer</keyword>
<evidence type="ECO:0000313" key="12">
    <source>
        <dbReference type="EMBL" id="TWT92492.1"/>
    </source>
</evidence>
<organism evidence="12 13">
    <name type="scientific">Neorhodopirellula pilleata</name>
    <dbReference type="NCBI Taxonomy" id="2714738"/>
    <lineage>
        <taxon>Bacteria</taxon>
        <taxon>Pseudomonadati</taxon>
        <taxon>Planctomycetota</taxon>
        <taxon>Planctomycetia</taxon>
        <taxon>Pirellulales</taxon>
        <taxon>Pirellulaceae</taxon>
        <taxon>Neorhodopirellula</taxon>
    </lineage>
</organism>
<keyword evidence="3 9" id="KW-0813">Transport</keyword>
<feature type="transmembrane region" description="Helical" evidence="9">
    <location>
        <begin position="169"/>
        <end position="191"/>
    </location>
</feature>
<gene>
    <name evidence="12" type="primary">amtB_2</name>
    <name evidence="12" type="ORF">Pla100_45100</name>
</gene>
<dbReference type="Pfam" id="PF00015">
    <property type="entry name" value="MCPsignal"/>
    <property type="match status" value="1"/>
</dbReference>
<dbReference type="InterPro" id="IPR018047">
    <property type="entry name" value="Ammonium_transpt_CS"/>
</dbReference>
<feature type="transmembrane region" description="Helical" evidence="9">
    <location>
        <begin position="282"/>
        <end position="305"/>
    </location>
</feature>
<dbReference type="Gene3D" id="1.10.287.950">
    <property type="entry name" value="Methyl-accepting chemotaxis protein"/>
    <property type="match status" value="1"/>
</dbReference>
<keyword evidence="6 9" id="KW-0472">Membrane</keyword>
<dbReference type="Proteomes" id="UP000316213">
    <property type="component" value="Unassembled WGS sequence"/>
</dbReference>
<dbReference type="InterPro" id="IPR029020">
    <property type="entry name" value="Ammonium/urea_transptr"/>
</dbReference>
<feature type="transmembrane region" description="Helical" evidence="9">
    <location>
        <begin position="138"/>
        <end position="157"/>
    </location>
</feature>
<feature type="transmembrane region" description="Helical" evidence="9">
    <location>
        <begin position="342"/>
        <end position="358"/>
    </location>
</feature>
<evidence type="ECO:0000256" key="2">
    <source>
        <dbReference type="ARBA" id="ARBA00005887"/>
    </source>
</evidence>
<evidence type="ECO:0000256" key="4">
    <source>
        <dbReference type="ARBA" id="ARBA00022692"/>
    </source>
</evidence>
<dbReference type="InterPro" id="IPR004089">
    <property type="entry name" value="MCPsignal_dom"/>
</dbReference>
<dbReference type="EMBL" id="SJPM01000011">
    <property type="protein sequence ID" value="TWT92492.1"/>
    <property type="molecule type" value="Genomic_DNA"/>
</dbReference>
<evidence type="ECO:0000256" key="1">
    <source>
        <dbReference type="ARBA" id="ARBA00004141"/>
    </source>
</evidence>
<dbReference type="Pfam" id="PF00909">
    <property type="entry name" value="Ammonium_transp"/>
    <property type="match status" value="1"/>
</dbReference>
<dbReference type="GO" id="GO:0005886">
    <property type="term" value="C:plasma membrane"/>
    <property type="evidence" value="ECO:0007669"/>
    <property type="project" value="UniProtKB-SubCell"/>
</dbReference>
<dbReference type="SUPFAM" id="SSF111352">
    <property type="entry name" value="Ammonium transporter"/>
    <property type="match status" value="1"/>
</dbReference>
<evidence type="ECO:0000256" key="9">
    <source>
        <dbReference type="RuleBase" id="RU362002"/>
    </source>
</evidence>
<dbReference type="Gene3D" id="1.10.3430.10">
    <property type="entry name" value="Ammonium transporter AmtB like domains"/>
    <property type="match status" value="1"/>
</dbReference>
<dbReference type="PROSITE" id="PS50111">
    <property type="entry name" value="CHEMOTAXIS_TRANSDUC_2"/>
    <property type="match status" value="1"/>
</dbReference>
<evidence type="ECO:0000259" key="11">
    <source>
        <dbReference type="PROSITE" id="PS50111"/>
    </source>
</evidence>
<feature type="coiled-coil region" evidence="10">
    <location>
        <begin position="566"/>
        <end position="595"/>
    </location>
</feature>
<feature type="transmembrane region" description="Helical" evidence="9">
    <location>
        <begin position="211"/>
        <end position="232"/>
    </location>
</feature>
<feature type="transmembrane region" description="Helical" evidence="9">
    <location>
        <begin position="60"/>
        <end position="80"/>
    </location>
</feature>
<dbReference type="PANTHER" id="PTHR11730:SF6">
    <property type="entry name" value="AMMONIUM TRANSPORTER"/>
    <property type="match status" value="1"/>
</dbReference>
<sequence length="703" mass="75111">MPFSFRPVRLFVFLLTVFALGDCGIGDSLDMGLSHSACQAAEPGESTAEGLQQLQQNLDYVWIFVCAAMVLLMQAGFMCLESGMSRAKNSINVAVKNMADFVIATIAFWLIGFGLMFGDSIGGWVGSTDFLSDLSSDPWTGAFFLFQAVFCGTAATIDSGAVAERTRFGVYLVISLFTSAIIYPVFGHWAWGSLFSGEASGWLESIGFIDFAGSTVVHSVGAWVALAGLIVIGSRHGKFDENRQPRRIAPHSLPLVYLGTFILFFGWFGFNCGSTLSATTDIAGIAVNTLVAGCMGGIVGGAITWFGPTRRPEPEMITNGVLGGLVAITAGCAVVGTAGAAAIGALAGVTVYLAANWLERTCKLDDVCGAVAVHGFCGALGTILLALFMNSQHLADGVTRWQQLGTQCIGVGAAFGWAFGCSFVFLKVLGRFTALRVSREHEELGLNVAEHGATSSMLELGNKMQWATESGNYSDAAKVQVEFGTEVGDVGKCYNQMVDAIQQDRLAMQESATIERTRVVELSDHISEILRVIDCVSEGDYSQHINIDGDDRIALLGRQLQTFFEQKQASEIAEREKQELERIQIQERVVQERQQAQAFREKVNQLLGVVESAANEIQGVADVIEDIADKTNLLALNATIEAARAGDAGKGFNVVATEVKNLASQTSIATGDIRGRVLGIQQSTDIATAALRGATEPNSLVEV</sequence>
<feature type="transmembrane region" description="Helical" evidence="9">
    <location>
        <begin position="101"/>
        <end position="118"/>
    </location>
</feature>
<keyword evidence="10" id="KW-0175">Coiled coil</keyword>
<feature type="transmembrane region" description="Helical" evidence="9">
    <location>
        <begin position="409"/>
        <end position="429"/>
    </location>
</feature>
<dbReference type="PANTHER" id="PTHR11730">
    <property type="entry name" value="AMMONIUM TRANSPORTER"/>
    <property type="match status" value="1"/>
</dbReference>
<evidence type="ECO:0000256" key="3">
    <source>
        <dbReference type="ARBA" id="ARBA00022448"/>
    </source>
</evidence>
<accession>A0A5C5ZXW1</accession>
<evidence type="ECO:0000256" key="8">
    <source>
        <dbReference type="PROSITE-ProRule" id="PRU00284"/>
    </source>
</evidence>
<dbReference type="GO" id="GO:0008519">
    <property type="term" value="F:ammonium channel activity"/>
    <property type="evidence" value="ECO:0007669"/>
    <property type="project" value="InterPro"/>
</dbReference>
<comment type="similarity">
    <text evidence="2 9">Belongs to the ammonia transporter channel (TC 1.A.11.2) family.</text>
</comment>
<evidence type="ECO:0000256" key="5">
    <source>
        <dbReference type="ARBA" id="ARBA00022989"/>
    </source>
</evidence>
<feature type="transmembrane region" description="Helical" evidence="9">
    <location>
        <begin position="253"/>
        <end position="270"/>
    </location>
</feature>
<feature type="domain" description="Methyl-accepting transducer" evidence="11">
    <location>
        <begin position="601"/>
        <end position="703"/>
    </location>
</feature>
<dbReference type="OrthoDB" id="9762493at2"/>
<keyword evidence="4 9" id="KW-0812">Transmembrane</keyword>
<dbReference type="InterPro" id="IPR001905">
    <property type="entry name" value="Ammonium_transpt"/>
</dbReference>
<keyword evidence="13" id="KW-1185">Reference proteome</keyword>
<evidence type="ECO:0000256" key="7">
    <source>
        <dbReference type="ARBA" id="ARBA00023177"/>
    </source>
</evidence>
<dbReference type="InterPro" id="IPR024041">
    <property type="entry name" value="NH4_transpt_AmtB-like_dom"/>
</dbReference>
<name>A0A5C5ZXW1_9BACT</name>
<evidence type="ECO:0000256" key="10">
    <source>
        <dbReference type="SAM" id="Coils"/>
    </source>
</evidence>
<dbReference type="RefSeq" id="WP_146580099.1">
    <property type="nucleotide sequence ID" value="NZ_SJPM01000011.1"/>
</dbReference>
<dbReference type="AlphaFoldDB" id="A0A5C5ZXW1"/>
<dbReference type="CDD" id="cd06225">
    <property type="entry name" value="HAMP"/>
    <property type="match status" value="1"/>
</dbReference>
<protein>
    <recommendedName>
        <fullName evidence="9">Ammonium transporter</fullName>
    </recommendedName>
</protein>
<dbReference type="GO" id="GO:0097272">
    <property type="term" value="P:ammonium homeostasis"/>
    <property type="evidence" value="ECO:0007669"/>
    <property type="project" value="TreeGrafter"/>
</dbReference>
<comment type="subcellular location">
    <subcellularLocation>
        <location evidence="9">Cell membrane</location>
        <topology evidence="9">Multi-pass membrane protein</topology>
    </subcellularLocation>
    <subcellularLocation>
        <location evidence="1">Membrane</location>
        <topology evidence="1">Multi-pass membrane protein</topology>
    </subcellularLocation>
</comment>